<evidence type="ECO:0000256" key="5">
    <source>
        <dbReference type="SAM" id="Phobius"/>
    </source>
</evidence>
<evidence type="ECO:0000256" key="4">
    <source>
        <dbReference type="ARBA" id="ARBA00023136"/>
    </source>
</evidence>
<accession>A0ABR1F0U6</accession>
<keyword evidence="3 5" id="KW-1133">Transmembrane helix</keyword>
<keyword evidence="2 5" id="KW-0812">Transmembrane</keyword>
<reference evidence="7 8" key="1">
    <citation type="submission" date="2024-03" db="EMBL/GenBank/DDBJ databases">
        <title>Genome-scale model development and genomic sequencing of the oleaginous clade Lipomyces.</title>
        <authorList>
            <consortium name="Lawrence Berkeley National Laboratory"/>
            <person name="Czajka J.J."/>
            <person name="Han Y."/>
            <person name="Kim J."/>
            <person name="Mondo S.J."/>
            <person name="Hofstad B.A."/>
            <person name="Robles A."/>
            <person name="Haridas S."/>
            <person name="Riley R."/>
            <person name="LaButti K."/>
            <person name="Pangilinan J."/>
            <person name="Andreopoulos W."/>
            <person name="Lipzen A."/>
            <person name="Yan J."/>
            <person name="Wang M."/>
            <person name="Ng V."/>
            <person name="Grigoriev I.V."/>
            <person name="Spatafora J.W."/>
            <person name="Magnuson J.K."/>
            <person name="Baker S.E."/>
            <person name="Pomraning K.R."/>
        </authorList>
    </citation>
    <scope>NUCLEOTIDE SEQUENCE [LARGE SCALE GENOMIC DNA]</scope>
    <source>
        <strain evidence="7 8">Phaff 52-87</strain>
    </source>
</reference>
<evidence type="ECO:0000259" key="6">
    <source>
        <dbReference type="Pfam" id="PF03151"/>
    </source>
</evidence>
<feature type="transmembrane region" description="Helical" evidence="5">
    <location>
        <begin position="156"/>
        <end position="175"/>
    </location>
</feature>
<comment type="subcellular location">
    <subcellularLocation>
        <location evidence="1">Membrane</location>
        <topology evidence="1">Multi-pass membrane protein</topology>
    </subcellularLocation>
</comment>
<sequence length="432" mass="47828">MLRRGSFVESTAHGIHQLAPPISVKLIILSLSWYWSSAVSNTLTKSILNVFPYPITLTMMQFAFVVFWALTTSTLTRSSVPGMKRLLPFSHTGISRPTRQVILTVAPMAVFQLSGHIFSHIATSKIPVSLVHTIKGLSPLFTVFAYRFIFGVHYSVYTYVSLIPLTLGVMLACSFEFQGQLIGILCALLAAVIFVSQNIFSKKLLTNSPASEFEPKKKLDKINLLCYCSGMAFILTSPLWFYYEGAGLLREYIISGTLPIQAEGLDVAMPIRTLMLLFFLNGTVHFGQNFLAFQILGMVSPVTYSIASLFKRIFVIIVAIIWFGQELSPVQNWGIALTFVGLYLYDRAGDVARKERNALGSSSPQLSRILPLSSADVKEHLTITTRPSWSNHSSARNSNELHARPTIDSSIEKDALMNSMHLSNASSTILVA</sequence>
<name>A0ABR1F0U6_9ASCO</name>
<evidence type="ECO:0000256" key="3">
    <source>
        <dbReference type="ARBA" id="ARBA00022989"/>
    </source>
</evidence>
<dbReference type="InterPro" id="IPR004853">
    <property type="entry name" value="Sugar_P_trans_dom"/>
</dbReference>
<keyword evidence="8" id="KW-1185">Reference proteome</keyword>
<feature type="transmembrane region" description="Helical" evidence="5">
    <location>
        <begin position="55"/>
        <end position="80"/>
    </location>
</feature>
<evidence type="ECO:0000256" key="2">
    <source>
        <dbReference type="ARBA" id="ARBA00022692"/>
    </source>
</evidence>
<dbReference type="GeneID" id="90038816"/>
<evidence type="ECO:0000313" key="8">
    <source>
        <dbReference type="Proteomes" id="UP001498771"/>
    </source>
</evidence>
<keyword evidence="4 5" id="KW-0472">Membrane</keyword>
<feature type="transmembrane region" description="Helical" evidence="5">
    <location>
        <begin position="304"/>
        <end position="324"/>
    </location>
</feature>
<organism evidence="7 8">
    <name type="scientific">Myxozyma melibiosi</name>
    <dbReference type="NCBI Taxonomy" id="54550"/>
    <lineage>
        <taxon>Eukaryota</taxon>
        <taxon>Fungi</taxon>
        <taxon>Dikarya</taxon>
        <taxon>Ascomycota</taxon>
        <taxon>Saccharomycotina</taxon>
        <taxon>Lipomycetes</taxon>
        <taxon>Lipomycetales</taxon>
        <taxon>Lipomycetaceae</taxon>
        <taxon>Myxozyma</taxon>
    </lineage>
</organism>
<evidence type="ECO:0000256" key="1">
    <source>
        <dbReference type="ARBA" id="ARBA00004141"/>
    </source>
</evidence>
<dbReference type="InterPro" id="IPR037185">
    <property type="entry name" value="EmrE-like"/>
</dbReference>
<dbReference type="EMBL" id="JBBJBU010000011">
    <property type="protein sequence ID" value="KAK7203466.1"/>
    <property type="molecule type" value="Genomic_DNA"/>
</dbReference>
<feature type="transmembrane region" description="Helical" evidence="5">
    <location>
        <begin position="181"/>
        <end position="201"/>
    </location>
</feature>
<dbReference type="RefSeq" id="XP_064766499.1">
    <property type="nucleotide sequence ID" value="XM_064913304.1"/>
</dbReference>
<comment type="caution">
    <text evidence="7">The sequence shown here is derived from an EMBL/GenBank/DDBJ whole genome shotgun (WGS) entry which is preliminary data.</text>
</comment>
<proteinExistence type="predicted"/>
<dbReference type="InterPro" id="IPR050186">
    <property type="entry name" value="TPT_transporter"/>
</dbReference>
<feature type="domain" description="Sugar phosphate transporter" evidence="6">
    <location>
        <begin position="25"/>
        <end position="345"/>
    </location>
</feature>
<feature type="transmembrane region" description="Helical" evidence="5">
    <location>
        <begin position="222"/>
        <end position="243"/>
    </location>
</feature>
<dbReference type="Proteomes" id="UP001498771">
    <property type="component" value="Unassembled WGS sequence"/>
</dbReference>
<feature type="transmembrane region" description="Helical" evidence="5">
    <location>
        <begin position="12"/>
        <end position="35"/>
    </location>
</feature>
<evidence type="ECO:0000313" key="7">
    <source>
        <dbReference type="EMBL" id="KAK7203466.1"/>
    </source>
</evidence>
<gene>
    <name evidence="7" type="ORF">BZA70DRAFT_282566</name>
</gene>
<protein>
    <submittedName>
        <fullName evidence="7">Triose-phosphate transporter family-domain-containing protein</fullName>
    </submittedName>
</protein>
<dbReference type="SUPFAM" id="SSF103481">
    <property type="entry name" value="Multidrug resistance efflux transporter EmrE"/>
    <property type="match status" value="1"/>
</dbReference>
<dbReference type="Pfam" id="PF03151">
    <property type="entry name" value="TPT"/>
    <property type="match status" value="1"/>
</dbReference>
<dbReference type="PANTHER" id="PTHR11132">
    <property type="entry name" value="SOLUTE CARRIER FAMILY 35"/>
    <property type="match status" value="1"/>
</dbReference>